<keyword evidence="6" id="KW-1185">Reference proteome</keyword>
<feature type="compositionally biased region" description="Basic and acidic residues" evidence="3">
    <location>
        <begin position="318"/>
        <end position="382"/>
    </location>
</feature>
<evidence type="ECO:0000313" key="5">
    <source>
        <dbReference type="EMBL" id="KAI3405661.2"/>
    </source>
</evidence>
<dbReference type="GO" id="GO:0008270">
    <property type="term" value="F:zinc ion binding"/>
    <property type="evidence" value="ECO:0007669"/>
    <property type="project" value="UniProtKB-KW"/>
</dbReference>
<keyword evidence="1" id="KW-0862">Zinc</keyword>
<comment type="domain">
    <text evidence="1">The C4-type zinc finger motif is necessary both for its ER three-way tubular junction localization and formation.</text>
</comment>
<sequence>MGVFSLFSGGNSHGFDADKFEKELNVIAGNINKTRQQLNKLAIRRRSVNKKLQLYVILGYFLILVYCFVSIPREIQAANKVQRFIKGQNRFNFYLLLGFPFFSILLRKAINFIYGYLINGKERHLGALKKKHSGKIEELKKITNFNATNELLSKYSDEKVAPVNALLQQQQQQQRQKETPQNKALDGTKSGKLRAQALKEMNMKDPKTNIQQQAITPKNTPSATAPLPAPVSPQHRSFQERLLDMLIGADNSEAIEHRYALICSHCFAHNGLAPPHCEDPQSVKYQCWKCGKLNGKGMLFGQDQQPQEAQQQQPSGKENSEEKSALQKGDETSKDLSQKGDETSKDLSQKGDETSKDLSQKGDETSKGLSQKGDETSKDLSQQKDLTPEPIASTTTDPKAATKEE</sequence>
<keyword evidence="2" id="KW-0175">Coiled coil</keyword>
<comment type="subcellular location">
    <subcellularLocation>
        <location evidence="1">Endoplasmic reticulum membrane</location>
        <topology evidence="1">Multi-pass membrane protein</topology>
    </subcellularLocation>
</comment>
<keyword evidence="1" id="KW-0812">Transmembrane</keyword>
<dbReference type="EMBL" id="JAHUZD010000028">
    <property type="protein sequence ID" value="KAI3405661.2"/>
    <property type="molecule type" value="Genomic_DNA"/>
</dbReference>
<keyword evidence="1" id="KW-0479">Metal-binding</keyword>
<dbReference type="PANTHER" id="PTHR22166:SF12">
    <property type="entry name" value="ENDOPLASMIC RETICULUM JUNCTION FORMATION PROTEIN LUNAPARK"/>
    <property type="match status" value="1"/>
</dbReference>
<keyword evidence="1" id="KW-0863">Zinc-finger</keyword>
<protein>
    <recommendedName>
        <fullName evidence="1">Endoplasmic reticulum junction formation protein lunapark</fullName>
    </recommendedName>
</protein>
<dbReference type="GO" id="GO:1903373">
    <property type="term" value="P:positive regulation of endoplasmic reticulum tubular network organization"/>
    <property type="evidence" value="ECO:0007669"/>
    <property type="project" value="UniProtKB-UniRule"/>
</dbReference>
<evidence type="ECO:0000313" key="6">
    <source>
        <dbReference type="Proteomes" id="UP001202479"/>
    </source>
</evidence>
<dbReference type="RefSeq" id="XP_049181406.1">
    <property type="nucleotide sequence ID" value="XM_049322827.1"/>
</dbReference>
<name>A0AAI9SYS8_9ASCO</name>
<organism evidence="5 6">
    <name type="scientific">Candida oxycetoniae</name>
    <dbReference type="NCBI Taxonomy" id="497107"/>
    <lineage>
        <taxon>Eukaryota</taxon>
        <taxon>Fungi</taxon>
        <taxon>Dikarya</taxon>
        <taxon>Ascomycota</taxon>
        <taxon>Saccharomycotina</taxon>
        <taxon>Pichiomycetes</taxon>
        <taxon>Debaryomycetaceae</taxon>
        <taxon>Candida/Lodderomyces clade</taxon>
        <taxon>Candida</taxon>
    </lineage>
</organism>
<comment type="function">
    <text evidence="1">Plays a role in determining ER morphology.</text>
</comment>
<comment type="caution">
    <text evidence="5">The sequence shown here is derived from an EMBL/GenBank/DDBJ whole genome shotgun (WGS) entry which is preliminary data.</text>
</comment>
<keyword evidence="1" id="KW-0256">Endoplasmic reticulum</keyword>
<feature type="coiled-coil region" evidence="2">
    <location>
        <begin position="17"/>
        <end position="51"/>
    </location>
</feature>
<keyword evidence="1" id="KW-1133">Transmembrane helix</keyword>
<evidence type="ECO:0000256" key="1">
    <source>
        <dbReference type="RuleBase" id="RU367073"/>
    </source>
</evidence>
<reference evidence="5" key="1">
    <citation type="journal article" date="2022" name="DNA Res.">
        <title>Genome analysis of five recently described species of the CUG-Ser clade uncovers Candida theae as a new hybrid lineage with pathogenic potential in the Candida parapsilosis species complex.</title>
        <authorList>
            <person name="Mixao V."/>
            <person name="Del Olmo V."/>
            <person name="Hegedusova E."/>
            <person name="Saus E."/>
            <person name="Pryszcz L."/>
            <person name="Cillingova A."/>
            <person name="Nosek J."/>
            <person name="Gabaldon T."/>
        </authorList>
    </citation>
    <scope>NUCLEOTIDE SEQUENCE</scope>
    <source>
        <strain evidence="5">CBS 10844</strain>
    </source>
</reference>
<feature type="transmembrane region" description="Helical" evidence="1">
    <location>
        <begin position="52"/>
        <end position="71"/>
    </location>
</feature>
<evidence type="ECO:0000256" key="3">
    <source>
        <dbReference type="SAM" id="MobiDB-lite"/>
    </source>
</evidence>
<dbReference type="AlphaFoldDB" id="A0AAI9SYS8"/>
<feature type="region of interest" description="Disordered" evidence="3">
    <location>
        <begin position="169"/>
        <end position="190"/>
    </location>
</feature>
<feature type="transmembrane region" description="Helical" evidence="1">
    <location>
        <begin position="91"/>
        <end position="114"/>
    </location>
</feature>
<feature type="region of interest" description="Disordered" evidence="3">
    <location>
        <begin position="303"/>
        <end position="405"/>
    </location>
</feature>
<dbReference type="GeneID" id="73379296"/>
<dbReference type="Proteomes" id="UP001202479">
    <property type="component" value="Unassembled WGS sequence"/>
</dbReference>
<comment type="similarity">
    <text evidence="1">Belongs to the lunapark family.</text>
</comment>
<accession>A0AAI9SYS8</accession>
<evidence type="ECO:0000256" key="2">
    <source>
        <dbReference type="SAM" id="Coils"/>
    </source>
</evidence>
<dbReference type="PANTHER" id="PTHR22166">
    <property type="entry name" value="ENDOPLASMIC RETICULUM JUNCTION FORMATION PROTEIN LUNAPARK"/>
    <property type="match status" value="1"/>
</dbReference>
<dbReference type="GO" id="GO:0098826">
    <property type="term" value="C:endoplasmic reticulum tubular network membrane"/>
    <property type="evidence" value="ECO:0007669"/>
    <property type="project" value="UniProtKB-UniRule"/>
</dbReference>
<evidence type="ECO:0000259" key="4">
    <source>
        <dbReference type="Pfam" id="PF10058"/>
    </source>
</evidence>
<keyword evidence="1" id="KW-0472">Membrane</keyword>
<dbReference type="InterPro" id="IPR019273">
    <property type="entry name" value="Lunapark_Znf"/>
</dbReference>
<dbReference type="InterPro" id="IPR040115">
    <property type="entry name" value="Lnp"/>
</dbReference>
<dbReference type="GO" id="GO:0071788">
    <property type="term" value="P:endoplasmic reticulum tubular network maintenance"/>
    <property type="evidence" value="ECO:0007669"/>
    <property type="project" value="UniProtKB-UniRule"/>
</dbReference>
<proteinExistence type="inferred from homology"/>
<feature type="compositionally biased region" description="Low complexity" evidence="3">
    <location>
        <begin position="303"/>
        <end position="313"/>
    </location>
</feature>
<dbReference type="Pfam" id="PF10058">
    <property type="entry name" value="Zn_ribbon_10"/>
    <property type="match status" value="1"/>
</dbReference>
<gene>
    <name evidence="5" type="ORF">KGF56_001679</name>
</gene>
<feature type="domain" description="Lunapark zinc ribbon" evidence="4">
    <location>
        <begin position="238"/>
        <end position="294"/>
    </location>
</feature>